<comment type="caution">
    <text evidence="6">The sequence shown here is derived from an EMBL/GenBank/DDBJ whole genome shotgun (WGS) entry which is preliminary data.</text>
</comment>
<comment type="similarity">
    <text evidence="1">Belongs to the LysR transcriptional regulatory family.</text>
</comment>
<dbReference type="InterPro" id="IPR005119">
    <property type="entry name" value="LysR_subst-bd"/>
</dbReference>
<keyword evidence="2" id="KW-0805">Transcription regulation</keyword>
<evidence type="ECO:0000259" key="5">
    <source>
        <dbReference type="PROSITE" id="PS50931"/>
    </source>
</evidence>
<dbReference type="InterPro" id="IPR000847">
    <property type="entry name" value="LysR_HTH_N"/>
</dbReference>
<proteinExistence type="inferred from homology"/>
<dbReference type="InterPro" id="IPR036390">
    <property type="entry name" value="WH_DNA-bd_sf"/>
</dbReference>
<dbReference type="Pfam" id="PF00126">
    <property type="entry name" value="HTH_1"/>
    <property type="match status" value="1"/>
</dbReference>
<keyword evidence="7" id="KW-1185">Reference proteome</keyword>
<name>A0ABU8WLH9_9BURK</name>
<evidence type="ECO:0000313" key="7">
    <source>
        <dbReference type="Proteomes" id="UP001385892"/>
    </source>
</evidence>
<dbReference type="InterPro" id="IPR036388">
    <property type="entry name" value="WH-like_DNA-bd_sf"/>
</dbReference>
<evidence type="ECO:0000256" key="3">
    <source>
        <dbReference type="ARBA" id="ARBA00023125"/>
    </source>
</evidence>
<dbReference type="EMBL" id="JBBKZT010000007">
    <property type="protein sequence ID" value="MEJ8848368.1"/>
    <property type="molecule type" value="Genomic_DNA"/>
</dbReference>
<evidence type="ECO:0000256" key="4">
    <source>
        <dbReference type="ARBA" id="ARBA00023163"/>
    </source>
</evidence>
<gene>
    <name evidence="6" type="ORF">WKW82_17050</name>
</gene>
<organism evidence="6 7">
    <name type="scientific">Variovorax rhizosphaerae</name>
    <dbReference type="NCBI Taxonomy" id="1836200"/>
    <lineage>
        <taxon>Bacteria</taxon>
        <taxon>Pseudomonadati</taxon>
        <taxon>Pseudomonadota</taxon>
        <taxon>Betaproteobacteria</taxon>
        <taxon>Burkholderiales</taxon>
        <taxon>Comamonadaceae</taxon>
        <taxon>Variovorax</taxon>
    </lineage>
</organism>
<feature type="domain" description="HTH lysR-type" evidence="5">
    <location>
        <begin position="2"/>
        <end position="59"/>
    </location>
</feature>
<protein>
    <submittedName>
        <fullName evidence="6">LysR family transcriptional regulator</fullName>
    </submittedName>
</protein>
<dbReference type="CDD" id="cd08473">
    <property type="entry name" value="PBP2_CrgA_like_4"/>
    <property type="match status" value="1"/>
</dbReference>
<sequence>MLDLNDMVYFAEVAERGGFAAAGRALGIPKSRLSRRVAELEAQLGVQLLQRSTRSLSLTPAGELYLRHCAAMRDAAQAAGEAVAQVQTEPRGTIRISCPVTLAHSSLGPLLPVFMSRYPKVRVEMMVINRPVDPVEEGVDIALRVRPAIENSATLVAKNFGVSRGVLVASADLVRQKGPIEKPGDLARLETVAMSASGDGRQSWHFEGPDGATYVHHHSPRYVADDLATLVYAVVGGIGASVLPDYMCAPEIRSGKLVALLPGWGPPPGICHAMFPARRALVPAVRKLIDFLAENLDGAEPHQIVI</sequence>
<evidence type="ECO:0000256" key="2">
    <source>
        <dbReference type="ARBA" id="ARBA00023015"/>
    </source>
</evidence>
<keyword evidence="4" id="KW-0804">Transcription</keyword>
<evidence type="ECO:0000256" key="1">
    <source>
        <dbReference type="ARBA" id="ARBA00009437"/>
    </source>
</evidence>
<dbReference type="SUPFAM" id="SSF46785">
    <property type="entry name" value="Winged helix' DNA-binding domain"/>
    <property type="match status" value="1"/>
</dbReference>
<dbReference type="Proteomes" id="UP001385892">
    <property type="component" value="Unassembled WGS sequence"/>
</dbReference>
<dbReference type="Pfam" id="PF03466">
    <property type="entry name" value="LysR_substrate"/>
    <property type="match status" value="1"/>
</dbReference>
<dbReference type="PROSITE" id="PS50931">
    <property type="entry name" value="HTH_LYSR"/>
    <property type="match status" value="1"/>
</dbReference>
<keyword evidence="3" id="KW-0238">DNA-binding</keyword>
<dbReference type="InterPro" id="IPR058163">
    <property type="entry name" value="LysR-type_TF_proteobact-type"/>
</dbReference>
<reference evidence="6 7" key="1">
    <citation type="submission" date="2024-03" db="EMBL/GenBank/DDBJ databases">
        <title>Novel species of the genus Variovorax.</title>
        <authorList>
            <person name="Liu Q."/>
            <person name="Xin Y.-H."/>
        </authorList>
    </citation>
    <scope>NUCLEOTIDE SEQUENCE [LARGE SCALE GENOMIC DNA]</scope>
    <source>
        <strain evidence="6 7">KACC 18900</strain>
    </source>
</reference>
<dbReference type="PANTHER" id="PTHR30537">
    <property type="entry name" value="HTH-TYPE TRANSCRIPTIONAL REGULATOR"/>
    <property type="match status" value="1"/>
</dbReference>
<dbReference type="Gene3D" id="3.40.190.290">
    <property type="match status" value="1"/>
</dbReference>
<dbReference type="PANTHER" id="PTHR30537:SF31">
    <property type="entry name" value="TRANSCRIPTIONAL REGULATOR, LYSR FAMILY"/>
    <property type="match status" value="1"/>
</dbReference>
<evidence type="ECO:0000313" key="6">
    <source>
        <dbReference type="EMBL" id="MEJ8848368.1"/>
    </source>
</evidence>
<dbReference type="Gene3D" id="1.10.10.10">
    <property type="entry name" value="Winged helix-like DNA-binding domain superfamily/Winged helix DNA-binding domain"/>
    <property type="match status" value="1"/>
</dbReference>
<dbReference type="RefSeq" id="WP_340343497.1">
    <property type="nucleotide sequence ID" value="NZ_JBBKZT010000007.1"/>
</dbReference>
<dbReference type="SUPFAM" id="SSF53850">
    <property type="entry name" value="Periplasmic binding protein-like II"/>
    <property type="match status" value="1"/>
</dbReference>
<accession>A0ABU8WLH9</accession>